<evidence type="ECO:0000256" key="4">
    <source>
        <dbReference type="ARBA" id="ARBA00022695"/>
    </source>
</evidence>
<evidence type="ECO:0000256" key="2">
    <source>
        <dbReference type="ARBA" id="ARBA00022649"/>
    </source>
</evidence>
<dbReference type="RefSeq" id="WP_367951370.1">
    <property type="nucleotide sequence ID" value="NZ_JBAKFG010000002.1"/>
</dbReference>
<proteinExistence type="inferred from homology"/>
<evidence type="ECO:0000256" key="1">
    <source>
        <dbReference type="ARBA" id="ARBA00001946"/>
    </source>
</evidence>
<organism evidence="11 12">
    <name type="scientific">Spiribacter roseus</name>
    <dbReference type="NCBI Taxonomy" id="1855875"/>
    <lineage>
        <taxon>Bacteria</taxon>
        <taxon>Pseudomonadati</taxon>
        <taxon>Pseudomonadota</taxon>
        <taxon>Gammaproteobacteria</taxon>
        <taxon>Chromatiales</taxon>
        <taxon>Ectothiorhodospiraceae</taxon>
        <taxon>Spiribacter</taxon>
    </lineage>
</organism>
<keyword evidence="7" id="KW-0067">ATP-binding</keyword>
<dbReference type="Gene3D" id="3.30.460.10">
    <property type="entry name" value="Beta Polymerase, domain 2"/>
    <property type="match status" value="1"/>
</dbReference>
<dbReference type="InterPro" id="IPR052038">
    <property type="entry name" value="Type-VII_TA_antitoxin"/>
</dbReference>
<dbReference type="PANTHER" id="PTHR33571:SF12">
    <property type="entry name" value="BSL3053 PROTEIN"/>
    <property type="match status" value="1"/>
</dbReference>
<accession>A0ABV3RY78</accession>
<keyword evidence="6" id="KW-0547">Nucleotide-binding</keyword>
<dbReference type="InterPro" id="IPR002934">
    <property type="entry name" value="Polymerase_NTP_transf_dom"/>
</dbReference>
<gene>
    <name evidence="11" type="ORF">V6X51_05035</name>
</gene>
<reference evidence="11 12" key="1">
    <citation type="submission" date="2024-02" db="EMBL/GenBank/DDBJ databases">
        <title>New especies of Spiribacter isolated from saline water.</title>
        <authorList>
            <person name="Leon M.J."/>
            <person name="De La Haba R."/>
            <person name="Sanchez-Porro C."/>
            <person name="Ventosa A."/>
        </authorList>
    </citation>
    <scope>NUCLEOTIDE SEQUENCE [LARGE SCALE GENOMIC DNA]</scope>
    <source>
        <strain evidence="12">ag22IC6-196</strain>
    </source>
</reference>
<sequence length="76" mass="8095">MEPSEALNLHRNAIRQVVESHRVHNARVFGSVVHGTDTDANDLDILIDLSPDATSSDIGAIRHELLTSPAAAVGSL</sequence>
<keyword evidence="4" id="KW-0548">Nucleotidyltransferase</keyword>
<keyword evidence="2" id="KW-1277">Toxin-antitoxin system</keyword>
<evidence type="ECO:0000313" key="11">
    <source>
        <dbReference type="EMBL" id="MEX0372796.1"/>
    </source>
</evidence>
<dbReference type="Pfam" id="PF01909">
    <property type="entry name" value="NTP_transf_2"/>
    <property type="match status" value="1"/>
</dbReference>
<comment type="caution">
    <text evidence="11">The sequence shown here is derived from an EMBL/GenBank/DDBJ whole genome shotgun (WGS) entry which is preliminary data.</text>
</comment>
<dbReference type="PANTHER" id="PTHR33571">
    <property type="entry name" value="SSL8005 PROTEIN"/>
    <property type="match status" value="1"/>
</dbReference>
<evidence type="ECO:0000256" key="7">
    <source>
        <dbReference type="ARBA" id="ARBA00022840"/>
    </source>
</evidence>
<keyword evidence="8" id="KW-0460">Magnesium</keyword>
<evidence type="ECO:0000313" key="12">
    <source>
        <dbReference type="Proteomes" id="UP001556636"/>
    </source>
</evidence>
<protein>
    <submittedName>
        <fullName evidence="11">Nucleotidyltransferase domain-containing protein</fullName>
    </submittedName>
</protein>
<dbReference type="Proteomes" id="UP001556636">
    <property type="component" value="Unassembled WGS sequence"/>
</dbReference>
<comment type="similarity">
    <text evidence="9">Belongs to the MntA antitoxin family.</text>
</comment>
<keyword evidence="12" id="KW-1185">Reference proteome</keyword>
<evidence type="ECO:0000256" key="3">
    <source>
        <dbReference type="ARBA" id="ARBA00022679"/>
    </source>
</evidence>
<comment type="cofactor">
    <cofactor evidence="1">
        <name>Mg(2+)</name>
        <dbReference type="ChEBI" id="CHEBI:18420"/>
    </cofactor>
</comment>
<evidence type="ECO:0000256" key="9">
    <source>
        <dbReference type="ARBA" id="ARBA00038276"/>
    </source>
</evidence>
<keyword evidence="3" id="KW-0808">Transferase</keyword>
<dbReference type="SUPFAM" id="SSF81301">
    <property type="entry name" value="Nucleotidyltransferase"/>
    <property type="match status" value="1"/>
</dbReference>
<dbReference type="EMBL" id="JBAKFG010000002">
    <property type="protein sequence ID" value="MEX0372796.1"/>
    <property type="molecule type" value="Genomic_DNA"/>
</dbReference>
<dbReference type="CDD" id="cd05403">
    <property type="entry name" value="NT_KNTase_like"/>
    <property type="match status" value="1"/>
</dbReference>
<feature type="domain" description="Polymerase nucleotidyl transferase" evidence="10">
    <location>
        <begin position="15"/>
        <end position="55"/>
    </location>
</feature>
<evidence type="ECO:0000256" key="5">
    <source>
        <dbReference type="ARBA" id="ARBA00022723"/>
    </source>
</evidence>
<name>A0ABV3RY78_9GAMM</name>
<keyword evidence="5" id="KW-0479">Metal-binding</keyword>
<evidence type="ECO:0000259" key="10">
    <source>
        <dbReference type="Pfam" id="PF01909"/>
    </source>
</evidence>
<evidence type="ECO:0000256" key="8">
    <source>
        <dbReference type="ARBA" id="ARBA00022842"/>
    </source>
</evidence>
<evidence type="ECO:0000256" key="6">
    <source>
        <dbReference type="ARBA" id="ARBA00022741"/>
    </source>
</evidence>
<dbReference type="InterPro" id="IPR043519">
    <property type="entry name" value="NT_sf"/>
</dbReference>